<dbReference type="OrthoDB" id="5356111at2759"/>
<evidence type="ECO:0000256" key="2">
    <source>
        <dbReference type="ARBA" id="ARBA00004127"/>
    </source>
</evidence>
<evidence type="ECO:0000313" key="13">
    <source>
        <dbReference type="Proteomes" id="UP000673691"/>
    </source>
</evidence>
<dbReference type="GO" id="GO:0005886">
    <property type="term" value="C:plasma membrane"/>
    <property type="evidence" value="ECO:0007669"/>
    <property type="project" value="UniProtKB-SubCell"/>
</dbReference>
<protein>
    <recommendedName>
        <fullName evidence="10">Plasma membrane fusion protein PRM1</fullName>
    </recommendedName>
</protein>
<keyword evidence="5 10" id="KW-0812">Transmembrane</keyword>
<keyword evidence="8 10" id="KW-0472">Membrane</keyword>
<accession>A0A8H8A0L1</accession>
<name>A0A8H8A0L1_9FUNG</name>
<evidence type="ECO:0000256" key="11">
    <source>
        <dbReference type="SAM" id="MobiDB-lite"/>
    </source>
</evidence>
<evidence type="ECO:0000313" key="12">
    <source>
        <dbReference type="EMBL" id="KAG5462792.1"/>
    </source>
</evidence>
<reference evidence="12 13" key="1">
    <citation type="journal article" name="Sci. Rep.">
        <title>Genome-scale phylogenetic analyses confirm Olpidium as the closest living zoosporic fungus to the non-flagellated, terrestrial fungi.</title>
        <authorList>
            <person name="Chang Y."/>
            <person name="Rochon D."/>
            <person name="Sekimoto S."/>
            <person name="Wang Y."/>
            <person name="Chovatia M."/>
            <person name="Sandor L."/>
            <person name="Salamov A."/>
            <person name="Grigoriev I.V."/>
            <person name="Stajich J.E."/>
            <person name="Spatafora J.W."/>
        </authorList>
    </citation>
    <scope>NUCLEOTIDE SEQUENCE [LARGE SCALE GENOMIC DNA]</scope>
    <source>
        <strain evidence="12">S191</strain>
    </source>
</reference>
<keyword evidence="7 10" id="KW-1133">Transmembrane helix</keyword>
<feature type="region of interest" description="Disordered" evidence="11">
    <location>
        <begin position="429"/>
        <end position="510"/>
    </location>
</feature>
<evidence type="ECO:0000256" key="4">
    <source>
        <dbReference type="ARBA" id="ARBA00010780"/>
    </source>
</evidence>
<comment type="function">
    <text evidence="1 10">Involved in cell fusion during mating by stabilizing the plasma membrane fusion event.</text>
</comment>
<comment type="caution">
    <text evidence="10">Lacks conserved residue(s) required for the propagation of feature annotation.</text>
</comment>
<evidence type="ECO:0000256" key="3">
    <source>
        <dbReference type="ARBA" id="ARBA00004196"/>
    </source>
</evidence>
<evidence type="ECO:0000256" key="10">
    <source>
        <dbReference type="RuleBase" id="RU366035"/>
    </source>
</evidence>
<feature type="transmembrane region" description="Helical" evidence="10">
    <location>
        <begin position="212"/>
        <end position="232"/>
    </location>
</feature>
<dbReference type="Proteomes" id="UP000673691">
    <property type="component" value="Unassembled WGS sequence"/>
</dbReference>
<proteinExistence type="inferred from homology"/>
<comment type="similarity">
    <text evidence="4 10">Belongs to the PRM1 family.</text>
</comment>
<dbReference type="PANTHER" id="PTHR31030">
    <property type="entry name" value="PLASMA MEMBRANE FUSION PROTEIN PRM1"/>
    <property type="match status" value="1"/>
</dbReference>
<dbReference type="InterPro" id="IPR026777">
    <property type="entry name" value="PRM1"/>
</dbReference>
<evidence type="ECO:0000256" key="6">
    <source>
        <dbReference type="ARBA" id="ARBA00022971"/>
    </source>
</evidence>
<evidence type="ECO:0000256" key="8">
    <source>
        <dbReference type="ARBA" id="ARBA00023136"/>
    </source>
</evidence>
<dbReference type="GO" id="GO:0012505">
    <property type="term" value="C:endomembrane system"/>
    <property type="evidence" value="ECO:0007669"/>
    <property type="project" value="UniProtKB-SubCell"/>
</dbReference>
<keyword evidence="9" id="KW-0325">Glycoprotein</keyword>
<dbReference type="AlphaFoldDB" id="A0A8H8A0L1"/>
<comment type="caution">
    <text evidence="12">The sequence shown here is derived from an EMBL/GenBank/DDBJ whole genome shotgun (WGS) entry which is preliminary data.</text>
</comment>
<evidence type="ECO:0000256" key="5">
    <source>
        <dbReference type="ARBA" id="ARBA00022692"/>
    </source>
</evidence>
<keyword evidence="6 10" id="KW-0184">Conjugation</keyword>
<dbReference type="GO" id="GO:0032220">
    <property type="term" value="P:plasma membrane fusion involved in cytogamy"/>
    <property type="evidence" value="ECO:0007669"/>
    <property type="project" value="TreeGrafter"/>
</dbReference>
<feature type="region of interest" description="Disordered" evidence="11">
    <location>
        <begin position="238"/>
        <end position="406"/>
    </location>
</feature>
<evidence type="ECO:0000256" key="9">
    <source>
        <dbReference type="ARBA" id="ARBA00023180"/>
    </source>
</evidence>
<evidence type="ECO:0000256" key="7">
    <source>
        <dbReference type="ARBA" id="ARBA00022989"/>
    </source>
</evidence>
<comment type="subcellular location">
    <subcellularLocation>
        <location evidence="3">Cell envelope</location>
    </subcellularLocation>
    <subcellularLocation>
        <location evidence="10">Cell membrane</location>
        <topology evidence="10">Multi-pass membrane protein</topology>
    </subcellularLocation>
    <subcellularLocation>
        <location evidence="2">Endomembrane system</location>
        <topology evidence="2">Multi-pass membrane protein</topology>
    </subcellularLocation>
</comment>
<keyword evidence="13" id="KW-1185">Reference proteome</keyword>
<gene>
    <name evidence="12" type="ORF">BJ554DRAFT_3517</name>
</gene>
<evidence type="ECO:0000256" key="1">
    <source>
        <dbReference type="ARBA" id="ARBA00002512"/>
    </source>
</evidence>
<sequence>MQRTAISMFRQHQPELAESVTDLGFLAGNKINAAVGGASQAFSASCNAVLDSQERVFNDEILSWVNRTGDVVNDTLNMALDEISKGIETTFRGSPLKAPTEDFVNCFITNRIRTVQKAIAWVQGVSHLNLPRVPEGILQIDDTTIRKYTHKMSVDLFGTDAAREQEAAAAGAEARSLRLEERDAASPGEDERGYVNRALDAYEASMAREERFFVYLAAAYGVLFGAGVLRVLHAKTMRRRGPARGWPPPLPREKSSGTAPGAQGRPARPFALSLPSIRPPRRRVARKTDKTGPPQQEVLRSAVPEEGTRALASGLPETPALRSAPLDPPALRPAGLVSTPAHPTGRARAGTKPPEPADRAEAPAAPPLPSDRRRVFGRRPHSPAAEGPGRPSPPQGSTTAAAERIAVAGSRAKEAVRAWWWSVEGLFSAASFGPKDPGEPPPPPRSSETPAVRDVGRRQVALQAPLEPERAAGPAAKSHGGTPGRPRVDPAFGGAGLGAAEPQGRGSTQA</sequence>
<dbReference type="EMBL" id="JAEFCI010001606">
    <property type="protein sequence ID" value="KAG5462792.1"/>
    <property type="molecule type" value="Genomic_DNA"/>
</dbReference>
<dbReference type="GO" id="GO:0043332">
    <property type="term" value="C:mating projection tip"/>
    <property type="evidence" value="ECO:0007669"/>
    <property type="project" value="UniProtKB-UniRule"/>
</dbReference>
<dbReference type="PANTHER" id="PTHR31030:SF1">
    <property type="entry name" value="PLASMA MEMBRANE FUSION PROTEIN PRM1"/>
    <property type="match status" value="1"/>
</dbReference>
<organism evidence="12 13">
    <name type="scientific">Olpidium bornovanus</name>
    <dbReference type="NCBI Taxonomy" id="278681"/>
    <lineage>
        <taxon>Eukaryota</taxon>
        <taxon>Fungi</taxon>
        <taxon>Fungi incertae sedis</taxon>
        <taxon>Olpidiomycota</taxon>
        <taxon>Olpidiomycotina</taxon>
        <taxon>Olpidiomycetes</taxon>
        <taxon>Olpidiales</taxon>
        <taxon>Olpidiaceae</taxon>
        <taxon>Olpidium</taxon>
    </lineage>
</organism>
<keyword evidence="10" id="KW-1003">Cell membrane</keyword>